<dbReference type="PANTHER" id="PTHR22769">
    <property type="entry name" value="MUTT/NUDIX HYDROLASE"/>
    <property type="match status" value="1"/>
</dbReference>
<dbReference type="PROSITE" id="PS00893">
    <property type="entry name" value="NUDIX_BOX"/>
    <property type="match status" value="1"/>
</dbReference>
<keyword evidence="4" id="KW-1185">Reference proteome</keyword>
<dbReference type="AlphaFoldDB" id="A0A553R3S7"/>
<comment type="caution">
    <text evidence="3">The sequence shown here is derived from an EMBL/GenBank/DDBJ whole genome shotgun (WGS) entry which is preliminary data.</text>
</comment>
<evidence type="ECO:0000259" key="2">
    <source>
        <dbReference type="PROSITE" id="PS51462"/>
    </source>
</evidence>
<dbReference type="EMBL" id="SRMA01025251">
    <property type="protein sequence ID" value="TRY96834.1"/>
    <property type="molecule type" value="Genomic_DNA"/>
</dbReference>
<dbReference type="GO" id="GO:0044715">
    <property type="term" value="F:8-oxo-dGDP phosphatase activity"/>
    <property type="evidence" value="ECO:0007669"/>
    <property type="project" value="TreeGrafter"/>
</dbReference>
<feature type="domain" description="Nudix hydrolase" evidence="2">
    <location>
        <begin position="63"/>
        <end position="192"/>
    </location>
</feature>
<protein>
    <recommendedName>
        <fullName evidence="2">Nudix hydrolase domain-containing protein</fullName>
    </recommendedName>
</protein>
<proteinExistence type="predicted"/>
<reference evidence="3 4" key="1">
    <citation type="journal article" date="2019" name="Sci. Data">
        <title>Hybrid genome assembly and annotation of Danionella translucida.</title>
        <authorList>
            <person name="Kadobianskyi M."/>
            <person name="Schulze L."/>
            <person name="Schuelke M."/>
            <person name="Judkewitz B."/>
        </authorList>
    </citation>
    <scope>NUCLEOTIDE SEQUENCE [LARGE SCALE GENOMIC DNA]</scope>
    <source>
        <strain evidence="3 4">Bolton</strain>
    </source>
</reference>
<dbReference type="InterPro" id="IPR015797">
    <property type="entry name" value="NUDIX_hydrolase-like_dom_sf"/>
</dbReference>
<keyword evidence="1" id="KW-0378">Hydrolase</keyword>
<evidence type="ECO:0000313" key="4">
    <source>
        <dbReference type="Proteomes" id="UP000316079"/>
    </source>
</evidence>
<dbReference type="Gene3D" id="3.90.79.10">
    <property type="entry name" value="Nucleoside Triphosphate Pyrophosphohydrolase"/>
    <property type="match status" value="1"/>
</dbReference>
<dbReference type="InterPro" id="IPR020084">
    <property type="entry name" value="NUDIX_hydrolase_CS"/>
</dbReference>
<name>A0A553R3S7_9TELE</name>
<dbReference type="Proteomes" id="UP000316079">
    <property type="component" value="Unassembled WGS sequence"/>
</dbReference>
<dbReference type="STRING" id="623744.A0A553R3S7"/>
<dbReference type="SUPFAM" id="SSF55811">
    <property type="entry name" value="Nudix"/>
    <property type="match status" value="1"/>
</dbReference>
<accession>A0A553R3S7</accession>
<dbReference type="PANTHER" id="PTHR22769:SF56">
    <property type="entry name" value="8-OXO-DGDP PHOSPHATASE NUDT18"/>
    <property type="match status" value="1"/>
</dbReference>
<organism evidence="3 4">
    <name type="scientific">Danionella cerebrum</name>
    <dbReference type="NCBI Taxonomy" id="2873325"/>
    <lineage>
        <taxon>Eukaryota</taxon>
        <taxon>Metazoa</taxon>
        <taxon>Chordata</taxon>
        <taxon>Craniata</taxon>
        <taxon>Vertebrata</taxon>
        <taxon>Euteleostomi</taxon>
        <taxon>Actinopterygii</taxon>
        <taxon>Neopterygii</taxon>
        <taxon>Teleostei</taxon>
        <taxon>Ostariophysi</taxon>
        <taxon>Cypriniformes</taxon>
        <taxon>Danionidae</taxon>
        <taxon>Danioninae</taxon>
        <taxon>Danionella</taxon>
    </lineage>
</organism>
<gene>
    <name evidence="3" type="ORF">DNTS_015408</name>
</gene>
<evidence type="ECO:0000256" key="1">
    <source>
        <dbReference type="ARBA" id="ARBA00022801"/>
    </source>
</evidence>
<dbReference type="PROSITE" id="PS51462">
    <property type="entry name" value="NUDIX"/>
    <property type="match status" value="1"/>
</dbReference>
<dbReference type="InterPro" id="IPR000086">
    <property type="entry name" value="NUDIX_hydrolase_dom"/>
</dbReference>
<dbReference type="Pfam" id="PF00293">
    <property type="entry name" value="NUDIX"/>
    <property type="match status" value="1"/>
</dbReference>
<evidence type="ECO:0000313" key="3">
    <source>
        <dbReference type="EMBL" id="TRY96834.1"/>
    </source>
</evidence>
<dbReference type="GO" id="GO:0044716">
    <property type="term" value="F:8-oxo-GDP phosphatase activity"/>
    <property type="evidence" value="ECO:0007669"/>
    <property type="project" value="TreeGrafter"/>
</dbReference>
<sequence>MGIHRSSMDSDQPSLDEALERVLMGEGLELAGFHGFPEPVAPVTLRKTVCYIVCAVIFNSERPSLKCVLTFLLLSLHLTQEQVLMVQEAKTECHGRWYLPAGRMEPGESILEALEREVREETGRGCQPITLLLVQEQGPQWIRFIFLAEAAGGRLKTLAEADEESLQAQWWDRESPLPLRSRDILVLIEAGIQYRQKRSFPVLQPVDFPSPVVCLRLVLTFISREEELFVLTSRTAGIARLPVAVSLRARVSQAVNRVMEESMPSSIIKAQVCGILGVQHNGRAPGRTDGVCFNTLVLLGRSESEPGAGSTPPLESERFSWHQVTNQSLRVQIMQRVKEGSVLPLQSL</sequence>